<gene>
    <name evidence="1" type="ORF">SAMN05444320_103196</name>
</gene>
<sequence length="89" mass="10124">MFREGDRCRLAVELPLTEDCWLPAGLEGTVQRTERVIVFGPPPADEAGTDLQSLRRARSPRLRVDVQCRVRLDTGGFVTVWARHQLEHL</sequence>
<protein>
    <submittedName>
        <fullName evidence="1">Uncharacterized protein</fullName>
    </submittedName>
</protein>
<name>A0A1M5ANM6_STRHI</name>
<dbReference type="STRING" id="2017.SAMN05444320_103196"/>
<dbReference type="RefSeq" id="WP_143174078.1">
    <property type="nucleotide sequence ID" value="NZ_FQVN01000003.1"/>
</dbReference>
<reference evidence="1 2" key="1">
    <citation type="submission" date="2016-11" db="EMBL/GenBank/DDBJ databases">
        <authorList>
            <person name="Jaros S."/>
            <person name="Januszkiewicz K."/>
            <person name="Wedrychowicz H."/>
        </authorList>
    </citation>
    <scope>NUCLEOTIDE SEQUENCE [LARGE SCALE GENOMIC DNA]</scope>
    <source>
        <strain evidence="1 2">DSM 44523</strain>
    </source>
</reference>
<evidence type="ECO:0000313" key="1">
    <source>
        <dbReference type="EMBL" id="SHF31707.1"/>
    </source>
</evidence>
<proteinExistence type="predicted"/>
<accession>A0A1M5ANM6</accession>
<organism evidence="1 2">
    <name type="scientific">Streptoalloteichus hindustanus</name>
    <dbReference type="NCBI Taxonomy" id="2017"/>
    <lineage>
        <taxon>Bacteria</taxon>
        <taxon>Bacillati</taxon>
        <taxon>Actinomycetota</taxon>
        <taxon>Actinomycetes</taxon>
        <taxon>Pseudonocardiales</taxon>
        <taxon>Pseudonocardiaceae</taxon>
        <taxon>Streptoalloteichus</taxon>
    </lineage>
</organism>
<evidence type="ECO:0000313" key="2">
    <source>
        <dbReference type="Proteomes" id="UP000184501"/>
    </source>
</evidence>
<dbReference type="AlphaFoldDB" id="A0A1M5ANM6"/>
<dbReference type="Proteomes" id="UP000184501">
    <property type="component" value="Unassembled WGS sequence"/>
</dbReference>
<keyword evidence="2" id="KW-1185">Reference proteome</keyword>
<dbReference type="EMBL" id="FQVN01000003">
    <property type="protein sequence ID" value="SHF31707.1"/>
    <property type="molecule type" value="Genomic_DNA"/>
</dbReference>